<keyword evidence="1" id="KW-0732">Signal</keyword>
<accession>A0A918KEW2</accession>
<evidence type="ECO:0000313" key="2">
    <source>
        <dbReference type="EMBL" id="GGX58699.1"/>
    </source>
</evidence>
<keyword evidence="3" id="KW-1185">Reference proteome</keyword>
<feature type="chain" id="PRO_5036696731" description="Lipoprotein" evidence="1">
    <location>
        <begin position="30"/>
        <end position="431"/>
    </location>
</feature>
<gene>
    <name evidence="2" type="ORF">GCM10007392_28300</name>
</gene>
<dbReference type="RefSeq" id="WP_189609742.1">
    <property type="nucleotide sequence ID" value="NZ_BMXR01000006.1"/>
</dbReference>
<reference evidence="2" key="2">
    <citation type="submission" date="2020-09" db="EMBL/GenBank/DDBJ databases">
        <authorList>
            <person name="Sun Q."/>
            <person name="Kim S."/>
        </authorList>
    </citation>
    <scope>NUCLEOTIDE SEQUENCE</scope>
    <source>
        <strain evidence="2">KCTC 22169</strain>
    </source>
</reference>
<dbReference type="AlphaFoldDB" id="A0A918KEW2"/>
<comment type="caution">
    <text evidence="2">The sequence shown here is derived from an EMBL/GenBank/DDBJ whole genome shotgun (WGS) entry which is preliminary data.</text>
</comment>
<dbReference type="Proteomes" id="UP000626148">
    <property type="component" value="Unassembled WGS sequence"/>
</dbReference>
<sequence>MTRVSLPTLVVAAAATVLTACNSSGGGSAAIENRDAYFDSLSSSVNANVEAGASAMAGASASGSSAPGFVSTDDSTARVLPHLEVFSQWSTRLDTRSGDTTTGFDIDTFLDNLEEYGTLTDTSSGLLFQPDSSRICTGDIDVNRCTAVANASSIEFTQSGEQSGSVVFQFETQEVFILEFSQNSLAGTWVLQGMKAFLEAVDPDANNLPNTFNGRFKAKVEATGTNSGRITTSVPEAINVGDDTTDYQLNLGQTGTLLMVEGNDDLGTGSVSVDVSALDLRLAEEDDPGVIWDLAVPAFSFDMTGDNKGTEDNSDDDMTVTASLASPGIVLKKGSEDQLTVDAFTLDASMTSGVLTFNEALNFAMMAIEDATTNELDVQIASGTELQSTDDCNGKPGTDVLAGSVDITVSENDTATIDVSASAGACFEEDQ</sequence>
<evidence type="ECO:0000256" key="1">
    <source>
        <dbReference type="SAM" id="SignalP"/>
    </source>
</evidence>
<protein>
    <recommendedName>
        <fullName evidence="4">Lipoprotein</fullName>
    </recommendedName>
</protein>
<evidence type="ECO:0000313" key="3">
    <source>
        <dbReference type="Proteomes" id="UP000626148"/>
    </source>
</evidence>
<proteinExistence type="predicted"/>
<name>A0A918KEW2_9GAMM</name>
<reference evidence="2" key="1">
    <citation type="journal article" date="2014" name="Int. J. Syst. Evol. Microbiol.">
        <title>Complete genome sequence of Corynebacterium casei LMG S-19264T (=DSM 44701T), isolated from a smear-ripened cheese.</title>
        <authorList>
            <consortium name="US DOE Joint Genome Institute (JGI-PGF)"/>
            <person name="Walter F."/>
            <person name="Albersmeier A."/>
            <person name="Kalinowski J."/>
            <person name="Ruckert C."/>
        </authorList>
    </citation>
    <scope>NUCLEOTIDE SEQUENCE</scope>
    <source>
        <strain evidence="2">KCTC 22169</strain>
    </source>
</reference>
<organism evidence="2 3">
    <name type="scientific">Saccharospirillum salsuginis</name>
    <dbReference type="NCBI Taxonomy" id="418750"/>
    <lineage>
        <taxon>Bacteria</taxon>
        <taxon>Pseudomonadati</taxon>
        <taxon>Pseudomonadota</taxon>
        <taxon>Gammaproteobacteria</taxon>
        <taxon>Oceanospirillales</taxon>
        <taxon>Saccharospirillaceae</taxon>
        <taxon>Saccharospirillum</taxon>
    </lineage>
</organism>
<dbReference type="PROSITE" id="PS51257">
    <property type="entry name" value="PROKAR_LIPOPROTEIN"/>
    <property type="match status" value="1"/>
</dbReference>
<feature type="signal peptide" evidence="1">
    <location>
        <begin position="1"/>
        <end position="29"/>
    </location>
</feature>
<dbReference type="EMBL" id="BMXR01000006">
    <property type="protein sequence ID" value="GGX58699.1"/>
    <property type="molecule type" value="Genomic_DNA"/>
</dbReference>
<evidence type="ECO:0008006" key="4">
    <source>
        <dbReference type="Google" id="ProtNLM"/>
    </source>
</evidence>